<dbReference type="Gene3D" id="1.20.1250.20">
    <property type="entry name" value="MFS general substrate transporter like domains"/>
    <property type="match status" value="1"/>
</dbReference>
<evidence type="ECO:0000256" key="1">
    <source>
        <dbReference type="ARBA" id="ARBA00004651"/>
    </source>
</evidence>
<dbReference type="RefSeq" id="WP_387902745.1">
    <property type="nucleotide sequence ID" value="NZ_JBIBEG010000004.1"/>
</dbReference>
<keyword evidence="4 5" id="KW-0472">Membrane</keyword>
<feature type="transmembrane region" description="Helical" evidence="5">
    <location>
        <begin position="119"/>
        <end position="143"/>
    </location>
</feature>
<keyword evidence="2 5" id="KW-0812">Transmembrane</keyword>
<dbReference type="PANTHER" id="PTHR23534:SF1">
    <property type="entry name" value="MAJOR FACILITATOR SUPERFAMILY PROTEIN"/>
    <property type="match status" value="1"/>
</dbReference>
<evidence type="ECO:0000313" key="8">
    <source>
        <dbReference type="Proteomes" id="UP001602322"/>
    </source>
</evidence>
<reference evidence="7 8" key="1">
    <citation type="submission" date="2024-10" db="EMBL/GenBank/DDBJ databases">
        <title>The Natural Products Discovery Center: Release of the First 8490 Sequenced Strains for Exploring Actinobacteria Biosynthetic Diversity.</title>
        <authorList>
            <person name="Kalkreuter E."/>
            <person name="Kautsar S.A."/>
            <person name="Yang D."/>
            <person name="Bader C.D."/>
            <person name="Teijaro C.N."/>
            <person name="Fluegel L."/>
            <person name="Davis C.M."/>
            <person name="Simpson J.R."/>
            <person name="Lauterbach L."/>
            <person name="Steele A.D."/>
            <person name="Gui C."/>
            <person name="Meng S."/>
            <person name="Li G."/>
            <person name="Viehrig K."/>
            <person name="Ye F."/>
            <person name="Su P."/>
            <person name="Kiefer A.F."/>
            <person name="Nichols A."/>
            <person name="Cepeda A.J."/>
            <person name="Yan W."/>
            <person name="Fan B."/>
            <person name="Jiang Y."/>
            <person name="Adhikari A."/>
            <person name="Zheng C.-J."/>
            <person name="Schuster L."/>
            <person name="Cowan T.M."/>
            <person name="Smanski M.J."/>
            <person name="Chevrette M.G."/>
            <person name="De Carvalho L.P.S."/>
            <person name="Shen B."/>
        </authorList>
    </citation>
    <scope>NUCLEOTIDE SEQUENCE [LARGE SCALE GENOMIC DNA]</scope>
    <source>
        <strain evidence="7 8">NPDC012540</strain>
    </source>
</reference>
<dbReference type="InterPro" id="IPR036259">
    <property type="entry name" value="MFS_trans_sf"/>
</dbReference>
<evidence type="ECO:0000256" key="5">
    <source>
        <dbReference type="SAM" id="Phobius"/>
    </source>
</evidence>
<feature type="transmembrane region" description="Helical" evidence="5">
    <location>
        <begin position="65"/>
        <end position="83"/>
    </location>
</feature>
<keyword evidence="8" id="KW-1185">Reference proteome</keyword>
<proteinExistence type="predicted"/>
<feature type="transmembrane region" description="Helical" evidence="5">
    <location>
        <begin position="38"/>
        <end position="59"/>
    </location>
</feature>
<dbReference type="PROSITE" id="PS50850">
    <property type="entry name" value="MFS"/>
    <property type="match status" value="1"/>
</dbReference>
<feature type="transmembrane region" description="Helical" evidence="5">
    <location>
        <begin position="298"/>
        <end position="315"/>
    </location>
</feature>
<feature type="transmembrane region" description="Helical" evidence="5">
    <location>
        <begin position="95"/>
        <end position="113"/>
    </location>
</feature>
<feature type="transmembrane region" description="Helical" evidence="5">
    <location>
        <begin position="155"/>
        <end position="174"/>
    </location>
</feature>
<dbReference type="SUPFAM" id="SSF103473">
    <property type="entry name" value="MFS general substrate transporter"/>
    <property type="match status" value="1"/>
</dbReference>
<dbReference type="Pfam" id="PF07690">
    <property type="entry name" value="MFS_1"/>
    <property type="match status" value="1"/>
</dbReference>
<evidence type="ECO:0000259" key="6">
    <source>
        <dbReference type="PROSITE" id="PS50850"/>
    </source>
</evidence>
<dbReference type="PANTHER" id="PTHR23534">
    <property type="entry name" value="MFS PERMEASE"/>
    <property type="match status" value="1"/>
</dbReference>
<dbReference type="InterPro" id="IPR011701">
    <property type="entry name" value="MFS"/>
</dbReference>
<evidence type="ECO:0000313" key="7">
    <source>
        <dbReference type="EMBL" id="MFF5897514.1"/>
    </source>
</evidence>
<protein>
    <submittedName>
        <fullName evidence="7">MFS transporter</fullName>
    </submittedName>
</protein>
<accession>A0ABW6X6P4</accession>
<evidence type="ECO:0000256" key="3">
    <source>
        <dbReference type="ARBA" id="ARBA00022989"/>
    </source>
</evidence>
<name>A0ABW6X6P4_9ACTN</name>
<keyword evidence="3 5" id="KW-1133">Transmembrane helix</keyword>
<feature type="transmembrane region" description="Helical" evidence="5">
    <location>
        <begin position="321"/>
        <end position="346"/>
    </location>
</feature>
<feature type="transmembrane region" description="Helical" evidence="5">
    <location>
        <begin position="186"/>
        <end position="206"/>
    </location>
</feature>
<gene>
    <name evidence="7" type="ORF">ACFY8O_16475</name>
</gene>
<dbReference type="EMBL" id="JBIBEG010000004">
    <property type="protein sequence ID" value="MFF5897514.1"/>
    <property type="molecule type" value="Genomic_DNA"/>
</dbReference>
<evidence type="ECO:0000256" key="2">
    <source>
        <dbReference type="ARBA" id="ARBA00022692"/>
    </source>
</evidence>
<organism evidence="7 8">
    <name type="scientific">Streptomyces argenteolus</name>
    <dbReference type="NCBI Taxonomy" id="67274"/>
    <lineage>
        <taxon>Bacteria</taxon>
        <taxon>Bacillati</taxon>
        <taxon>Actinomycetota</taxon>
        <taxon>Actinomycetes</taxon>
        <taxon>Kitasatosporales</taxon>
        <taxon>Streptomycetaceae</taxon>
        <taxon>Streptomyces</taxon>
    </lineage>
</organism>
<evidence type="ECO:0000256" key="4">
    <source>
        <dbReference type="ARBA" id="ARBA00023136"/>
    </source>
</evidence>
<dbReference type="Proteomes" id="UP001602322">
    <property type="component" value="Unassembled WGS sequence"/>
</dbReference>
<feature type="transmembrane region" description="Helical" evidence="5">
    <location>
        <begin position="233"/>
        <end position="254"/>
    </location>
</feature>
<sequence length="416" mass="42435">MDRETMPQDPSAGAVKDLSARAAAAGRRNLTLLTICQFLYYMGMGIDLTLTAVVGLRLAPTPVLATLPITLMGAAAMIANFSAGLLSDRFGHRKVAAGGAATAVAGGLVSMAGIRSGDFSVLCTGTALVGLYKATGGYFRYLAADSVPRESRERAVSVLLCGGVLAAFVGPWAATACAGLMDTEYAGSYLLVSVLAAAVIPPVLAVRSGPAGEEQEPSPPPVRIRAAARTLQFRTAFATLTVGGCVMTLLMSAGPLGSRHAGHSDGVGAFVIQAHMVGMFAPSLFSGWLNTALGPRRNAVLGAALLAAGALVGAADTGVAAFVVALSLVGVGWNFLYVAGSTFVVRCYPPHAGGRVQAAVEGGTGIFLTASSFVSGYLFTTLGWQVLSTLAALPPLLLCLWLSTARRVAGPEEKTG</sequence>
<comment type="subcellular location">
    <subcellularLocation>
        <location evidence="1">Cell membrane</location>
        <topology evidence="1">Multi-pass membrane protein</topology>
    </subcellularLocation>
</comment>
<feature type="domain" description="Major facilitator superfamily (MFS) profile" evidence="6">
    <location>
        <begin position="231"/>
        <end position="416"/>
    </location>
</feature>
<feature type="transmembrane region" description="Helical" evidence="5">
    <location>
        <begin position="358"/>
        <end position="378"/>
    </location>
</feature>
<dbReference type="InterPro" id="IPR020846">
    <property type="entry name" value="MFS_dom"/>
</dbReference>
<feature type="transmembrane region" description="Helical" evidence="5">
    <location>
        <begin position="266"/>
        <end position="286"/>
    </location>
</feature>
<comment type="caution">
    <text evidence="7">The sequence shown here is derived from an EMBL/GenBank/DDBJ whole genome shotgun (WGS) entry which is preliminary data.</text>
</comment>